<keyword evidence="2" id="KW-1133">Transmembrane helix</keyword>
<feature type="transmembrane region" description="Helical" evidence="2">
    <location>
        <begin position="383"/>
        <end position="406"/>
    </location>
</feature>
<feature type="transmembrane region" description="Helical" evidence="2">
    <location>
        <begin position="34"/>
        <end position="54"/>
    </location>
</feature>
<feature type="transmembrane region" description="Helical" evidence="2">
    <location>
        <begin position="233"/>
        <end position="252"/>
    </location>
</feature>
<proteinExistence type="predicted"/>
<feature type="transmembrane region" description="Helical" evidence="2">
    <location>
        <begin position="310"/>
        <end position="331"/>
    </location>
</feature>
<feature type="transmembrane region" description="Helical" evidence="2">
    <location>
        <begin position="482"/>
        <end position="502"/>
    </location>
</feature>
<evidence type="ECO:0008006" key="5">
    <source>
        <dbReference type="Google" id="ProtNLM"/>
    </source>
</evidence>
<feature type="transmembrane region" description="Helical" evidence="2">
    <location>
        <begin position="343"/>
        <end position="371"/>
    </location>
</feature>
<dbReference type="EMBL" id="VKAC01000003">
    <property type="protein sequence ID" value="TXR56988.1"/>
    <property type="molecule type" value="Genomic_DNA"/>
</dbReference>
<organism evidence="3 4">
    <name type="scientific">Quadrisphaera setariae</name>
    <dbReference type="NCBI Taxonomy" id="2593304"/>
    <lineage>
        <taxon>Bacteria</taxon>
        <taxon>Bacillati</taxon>
        <taxon>Actinomycetota</taxon>
        <taxon>Actinomycetes</taxon>
        <taxon>Kineosporiales</taxon>
        <taxon>Kineosporiaceae</taxon>
        <taxon>Quadrisphaera</taxon>
    </lineage>
</organism>
<keyword evidence="2" id="KW-0472">Membrane</keyword>
<name>A0A5C8ZII3_9ACTN</name>
<feature type="transmembrane region" description="Helical" evidence="2">
    <location>
        <begin position="177"/>
        <end position="199"/>
    </location>
</feature>
<feature type="transmembrane region" description="Helical" evidence="2">
    <location>
        <begin position="442"/>
        <end position="462"/>
    </location>
</feature>
<accession>A0A5C8ZII3</accession>
<dbReference type="CDD" id="cd21807">
    <property type="entry name" value="ABC-2_lan_permease_MutE_EpiE-like"/>
    <property type="match status" value="1"/>
</dbReference>
<feature type="region of interest" description="Disordered" evidence="1">
    <location>
        <begin position="274"/>
        <end position="297"/>
    </location>
</feature>
<dbReference type="OrthoDB" id="4516461at2"/>
<evidence type="ECO:0000256" key="2">
    <source>
        <dbReference type="SAM" id="Phobius"/>
    </source>
</evidence>
<dbReference type="InterPro" id="IPR021205">
    <property type="entry name" value="Lanti_perm_SpaE/MutE/EpiE-like"/>
</dbReference>
<dbReference type="Proteomes" id="UP000321234">
    <property type="component" value="Unassembled WGS sequence"/>
</dbReference>
<gene>
    <name evidence="3" type="ORF">FMM08_05695</name>
</gene>
<feature type="transmembrane region" description="Helical" evidence="2">
    <location>
        <begin position="143"/>
        <end position="165"/>
    </location>
</feature>
<feature type="transmembrane region" description="Helical" evidence="2">
    <location>
        <begin position="108"/>
        <end position="137"/>
    </location>
</feature>
<sequence length="512" mass="52153">MSAPAASAAGGTTRLQDALRSELHRWRRSAAGRLPLLGVAFGGLVSALFLASGFNRTWPRVLAFENLWVVFLGPLGAALLVATVCHADRRDRGGGTLWRPLRPVTARTSRFAVLAALVLVMNALAVATPFTVAAALLEGPPPWLRALELVAVLGLSQLGLVALVLRVAGRVGRLPAMAVGAAWTMTGLLTAESPAWVVVPPAWLVRGALPLIGTHANGVALEPGAALASASPWPAALLGALLALPVVLVPSPRPLRAPLGRRVEARAAAPTSSAARVAWTPRAARPADRAGTRSDAVPGRPRVLAAVLRATRWTAVGWVPVAAVLLVALVVPWQGVEAAAELYALLVLPAAAAVLPLVVWGAVAQGWVAVASRPTGTSRPARAVVVSTVAVGLLMDLAVGAVLAAGGLPGSVVVVLLLACAVTGTLLVCGSLWLVVRFGAAAALGTGIGGVLLAALVGGTGLQQRLWLVTPWAWGACTAREQLVVTVPAAVVLALLGSSLAVRAARSAVLAR</sequence>
<dbReference type="AlphaFoldDB" id="A0A5C8ZII3"/>
<dbReference type="RefSeq" id="WP_147925409.1">
    <property type="nucleotide sequence ID" value="NZ_VKAC01000003.1"/>
</dbReference>
<feature type="transmembrane region" description="Helical" evidence="2">
    <location>
        <begin position="412"/>
        <end position="435"/>
    </location>
</feature>
<feature type="transmembrane region" description="Helical" evidence="2">
    <location>
        <begin position="66"/>
        <end position="87"/>
    </location>
</feature>
<evidence type="ECO:0000313" key="4">
    <source>
        <dbReference type="Proteomes" id="UP000321234"/>
    </source>
</evidence>
<protein>
    <recommendedName>
        <fullName evidence="5">ABC-2 type transport system permease protein</fullName>
    </recommendedName>
</protein>
<keyword evidence="4" id="KW-1185">Reference proteome</keyword>
<keyword evidence="2" id="KW-0812">Transmembrane</keyword>
<evidence type="ECO:0000313" key="3">
    <source>
        <dbReference type="EMBL" id="TXR56988.1"/>
    </source>
</evidence>
<evidence type="ECO:0000256" key="1">
    <source>
        <dbReference type="SAM" id="MobiDB-lite"/>
    </source>
</evidence>
<comment type="caution">
    <text evidence="3">The sequence shown here is derived from an EMBL/GenBank/DDBJ whole genome shotgun (WGS) entry which is preliminary data.</text>
</comment>
<reference evidence="3 4" key="1">
    <citation type="submission" date="2019-07" db="EMBL/GenBank/DDBJ databases">
        <title>Quadrisphaera sp. strain DD2A genome sequencing and assembly.</title>
        <authorList>
            <person name="Kim I."/>
        </authorList>
    </citation>
    <scope>NUCLEOTIDE SEQUENCE [LARGE SCALE GENOMIC DNA]</scope>
    <source>
        <strain evidence="3 4">DD2A</strain>
    </source>
</reference>